<comment type="cofactor">
    <cofactor evidence="1">
        <name>pyridoxal 5'-phosphate</name>
        <dbReference type="ChEBI" id="CHEBI:597326"/>
    </cofactor>
</comment>
<evidence type="ECO:0000256" key="11">
    <source>
        <dbReference type="ARBA" id="ARBA00041066"/>
    </source>
</evidence>
<keyword evidence="9" id="KW-0443">Lipid metabolism</keyword>
<evidence type="ECO:0000256" key="2">
    <source>
        <dbReference type="ARBA" id="ARBA00004760"/>
    </source>
</evidence>
<dbReference type="AlphaFoldDB" id="A0A914CV92"/>
<evidence type="ECO:0000313" key="15">
    <source>
        <dbReference type="Proteomes" id="UP000887540"/>
    </source>
</evidence>
<dbReference type="GO" id="GO:0004758">
    <property type="term" value="F:serine C-palmitoyltransferase activity"/>
    <property type="evidence" value="ECO:0007669"/>
    <property type="project" value="UniProtKB-EC"/>
</dbReference>
<dbReference type="GO" id="GO:0030170">
    <property type="term" value="F:pyridoxal phosphate binding"/>
    <property type="evidence" value="ECO:0007669"/>
    <property type="project" value="InterPro"/>
</dbReference>
<accession>A0A914CV92</accession>
<sequence length="329" mass="36968">MPFFNMISCEEAVLYSYGFATIASAIPAYAKRGDVIFADKGVNFAIQKGLQASRSRIEWFEHNDVEDLERLLEIQAEKDRKNPKIAAKTRRFMVVEGLYTKTADLCPLPQLMALKWKYKVRIFIDESYSFGVVGKTGRGVTEHFGVDVIDVDMIMASLENSIASTGGFCVGRSYIVGHQRLSGLGYCFSASLPPLLATAASEALRIMKEEPERFTRLRANAKSFHLGLKRALEGTHFQVQGSELSPMQHVIYEHPDPKVVDHKLDMLVDELYNRSILITRSRYLDKEEAFPPAQSDKVMTNSEMSEEEVVIALSEIQQAAQKVDATLDE</sequence>
<dbReference type="InterPro" id="IPR050087">
    <property type="entry name" value="AON_synthase_class-II"/>
</dbReference>
<feature type="domain" description="Aminotransferase class I/classII large" evidence="14">
    <location>
        <begin position="10"/>
        <end position="284"/>
    </location>
</feature>
<evidence type="ECO:0000256" key="12">
    <source>
        <dbReference type="ARBA" id="ARBA00041765"/>
    </source>
</evidence>
<evidence type="ECO:0000256" key="8">
    <source>
        <dbReference type="ARBA" id="ARBA00022919"/>
    </source>
</evidence>
<evidence type="ECO:0000256" key="5">
    <source>
        <dbReference type="ARBA" id="ARBA00013220"/>
    </source>
</evidence>
<dbReference type="InterPro" id="IPR015424">
    <property type="entry name" value="PyrdxlP-dep_Trfase"/>
</dbReference>
<dbReference type="Proteomes" id="UP000887540">
    <property type="component" value="Unplaced"/>
</dbReference>
<evidence type="ECO:0000256" key="13">
    <source>
        <dbReference type="ARBA" id="ARBA00042649"/>
    </source>
</evidence>
<dbReference type="GO" id="GO:0046513">
    <property type="term" value="P:ceramide biosynthetic process"/>
    <property type="evidence" value="ECO:0007669"/>
    <property type="project" value="TreeGrafter"/>
</dbReference>
<dbReference type="InterPro" id="IPR015421">
    <property type="entry name" value="PyrdxlP-dep_Trfase_major"/>
</dbReference>
<dbReference type="Gene3D" id="3.90.1150.10">
    <property type="entry name" value="Aspartate Aminotransferase, domain 1"/>
    <property type="match status" value="1"/>
</dbReference>
<evidence type="ECO:0000313" key="16">
    <source>
        <dbReference type="WBParaSite" id="ACRNAN_scaffold1413.g10455.t1"/>
    </source>
</evidence>
<evidence type="ECO:0000256" key="6">
    <source>
        <dbReference type="ARBA" id="ARBA00022679"/>
    </source>
</evidence>
<keyword evidence="6" id="KW-0808">Transferase</keyword>
<comment type="pathway">
    <text evidence="2">Lipid metabolism; sphingolipid metabolism.</text>
</comment>
<keyword evidence="10" id="KW-0012">Acyltransferase</keyword>
<dbReference type="Gene3D" id="3.40.640.10">
    <property type="entry name" value="Type I PLP-dependent aspartate aminotransferase-like (Major domain)"/>
    <property type="match status" value="1"/>
</dbReference>
<evidence type="ECO:0000256" key="1">
    <source>
        <dbReference type="ARBA" id="ARBA00001933"/>
    </source>
</evidence>
<dbReference type="SUPFAM" id="SSF53383">
    <property type="entry name" value="PLP-dependent transferases"/>
    <property type="match status" value="1"/>
</dbReference>
<reference evidence="16" key="1">
    <citation type="submission" date="2022-11" db="UniProtKB">
        <authorList>
            <consortium name="WormBaseParasite"/>
        </authorList>
    </citation>
    <scope>IDENTIFICATION</scope>
</reference>
<dbReference type="InterPro" id="IPR015422">
    <property type="entry name" value="PyrdxlP-dep_Trfase_small"/>
</dbReference>
<name>A0A914CV92_9BILA</name>
<dbReference type="WBParaSite" id="ACRNAN_scaffold1413.g10455.t1">
    <property type="protein sequence ID" value="ACRNAN_scaffold1413.g10455.t1"/>
    <property type="gene ID" value="ACRNAN_scaffold1413.g10455"/>
</dbReference>
<evidence type="ECO:0000256" key="3">
    <source>
        <dbReference type="ARBA" id="ARBA00004991"/>
    </source>
</evidence>
<dbReference type="GO" id="GO:0046512">
    <property type="term" value="P:sphingosine biosynthetic process"/>
    <property type="evidence" value="ECO:0007669"/>
    <property type="project" value="TreeGrafter"/>
</dbReference>
<dbReference type="EC" id="2.3.1.50" evidence="5"/>
<evidence type="ECO:0000259" key="14">
    <source>
        <dbReference type="Pfam" id="PF00155"/>
    </source>
</evidence>
<evidence type="ECO:0000256" key="4">
    <source>
        <dbReference type="ARBA" id="ARBA00008392"/>
    </source>
</evidence>
<protein>
    <recommendedName>
        <fullName evidence="11">Serine palmitoyltransferase 1</fullName>
        <ecNumber evidence="5">2.3.1.50</ecNumber>
    </recommendedName>
    <alternativeName>
        <fullName evidence="12">Long chain base biosynthesis protein 1</fullName>
    </alternativeName>
    <alternativeName>
        <fullName evidence="13">Serine-palmitoyl-CoA transferase 1</fullName>
    </alternativeName>
</protein>
<proteinExistence type="inferred from homology"/>
<evidence type="ECO:0000256" key="10">
    <source>
        <dbReference type="ARBA" id="ARBA00023315"/>
    </source>
</evidence>
<keyword evidence="8" id="KW-0746">Sphingolipid metabolism</keyword>
<dbReference type="InterPro" id="IPR004839">
    <property type="entry name" value="Aminotransferase_I/II_large"/>
</dbReference>
<dbReference type="GO" id="GO:0016020">
    <property type="term" value="C:membrane"/>
    <property type="evidence" value="ECO:0007669"/>
    <property type="project" value="GOC"/>
</dbReference>
<dbReference type="PANTHER" id="PTHR13693:SF2">
    <property type="entry name" value="SERINE PALMITOYLTRANSFERASE 1"/>
    <property type="match status" value="1"/>
</dbReference>
<keyword evidence="15" id="KW-1185">Reference proteome</keyword>
<organism evidence="15 16">
    <name type="scientific">Acrobeloides nanus</name>
    <dbReference type="NCBI Taxonomy" id="290746"/>
    <lineage>
        <taxon>Eukaryota</taxon>
        <taxon>Metazoa</taxon>
        <taxon>Ecdysozoa</taxon>
        <taxon>Nematoda</taxon>
        <taxon>Chromadorea</taxon>
        <taxon>Rhabditida</taxon>
        <taxon>Tylenchina</taxon>
        <taxon>Cephalobomorpha</taxon>
        <taxon>Cephaloboidea</taxon>
        <taxon>Cephalobidae</taxon>
        <taxon>Acrobeloides</taxon>
    </lineage>
</organism>
<dbReference type="GO" id="GO:0005783">
    <property type="term" value="C:endoplasmic reticulum"/>
    <property type="evidence" value="ECO:0007669"/>
    <property type="project" value="TreeGrafter"/>
</dbReference>
<evidence type="ECO:0000256" key="7">
    <source>
        <dbReference type="ARBA" id="ARBA00022898"/>
    </source>
</evidence>
<dbReference type="Pfam" id="PF00155">
    <property type="entry name" value="Aminotran_1_2"/>
    <property type="match status" value="1"/>
</dbReference>
<comment type="pathway">
    <text evidence="3">Sphingolipid metabolism.</text>
</comment>
<comment type="similarity">
    <text evidence="4">Belongs to the class-II pyridoxal-phosphate-dependent aminotransferase family.</text>
</comment>
<dbReference type="PANTHER" id="PTHR13693">
    <property type="entry name" value="CLASS II AMINOTRANSFERASE/8-AMINO-7-OXONONANOATE SYNTHASE"/>
    <property type="match status" value="1"/>
</dbReference>
<keyword evidence="7" id="KW-0663">Pyridoxal phosphate</keyword>
<evidence type="ECO:0000256" key="9">
    <source>
        <dbReference type="ARBA" id="ARBA00023098"/>
    </source>
</evidence>